<organism evidence="1 2">
    <name type="scientific">Perkinsus olseni</name>
    <name type="common">Perkinsus atlanticus</name>
    <dbReference type="NCBI Taxonomy" id="32597"/>
    <lineage>
        <taxon>Eukaryota</taxon>
        <taxon>Sar</taxon>
        <taxon>Alveolata</taxon>
        <taxon>Perkinsozoa</taxon>
        <taxon>Perkinsea</taxon>
        <taxon>Perkinsida</taxon>
        <taxon>Perkinsidae</taxon>
        <taxon>Perkinsus</taxon>
    </lineage>
</organism>
<evidence type="ECO:0000313" key="2">
    <source>
        <dbReference type="Proteomes" id="UP000574390"/>
    </source>
</evidence>
<feature type="non-terminal residue" evidence="1">
    <location>
        <position position="1"/>
    </location>
</feature>
<dbReference type="Proteomes" id="UP000574390">
    <property type="component" value="Unassembled WGS sequence"/>
</dbReference>
<dbReference type="AlphaFoldDB" id="A0A7J6PP10"/>
<comment type="caution">
    <text evidence="1">The sequence shown here is derived from an EMBL/GenBank/DDBJ whole genome shotgun (WGS) entry which is preliminary data.</text>
</comment>
<dbReference type="EMBL" id="JABANM010035610">
    <property type="protein sequence ID" value="KAF4697340.1"/>
    <property type="molecule type" value="Genomic_DNA"/>
</dbReference>
<proteinExistence type="predicted"/>
<reference evidence="1 2" key="1">
    <citation type="submission" date="2020-04" db="EMBL/GenBank/DDBJ databases">
        <title>Perkinsus olseni comparative genomics.</title>
        <authorList>
            <person name="Bogema D.R."/>
        </authorList>
    </citation>
    <scope>NUCLEOTIDE SEQUENCE [LARGE SCALE GENOMIC DNA]</scope>
    <source>
        <strain evidence="1">ATCC PRA-205</strain>
    </source>
</reference>
<sequence length="58" mass="6316">SLLEGSLSQFLWTVIEFATRELPRGATPRMKVSIMPVLVSQASSSVYRPSAGSQFTVT</sequence>
<name>A0A7J6PP10_PEROL</name>
<protein>
    <submittedName>
        <fullName evidence="1">Uncharacterized protein</fullName>
    </submittedName>
</protein>
<evidence type="ECO:0000313" key="1">
    <source>
        <dbReference type="EMBL" id="KAF4697340.1"/>
    </source>
</evidence>
<accession>A0A7J6PP10</accession>
<feature type="non-terminal residue" evidence="1">
    <location>
        <position position="58"/>
    </location>
</feature>
<gene>
    <name evidence="1" type="ORF">FOZ62_002635</name>
</gene>